<name>A0A386PRT3_9LACO</name>
<dbReference type="EMBL" id="CP031933">
    <property type="protein sequence ID" value="AYE37888.1"/>
    <property type="molecule type" value="Genomic_DNA"/>
</dbReference>
<dbReference type="Pfam" id="PF00583">
    <property type="entry name" value="Acetyltransf_1"/>
    <property type="match status" value="1"/>
</dbReference>
<keyword evidence="2" id="KW-0012">Acyltransferase</keyword>
<evidence type="ECO:0000313" key="4">
    <source>
        <dbReference type="EMBL" id="AYE37888.1"/>
    </source>
</evidence>
<dbReference type="Gene3D" id="3.40.630.30">
    <property type="match status" value="1"/>
</dbReference>
<dbReference type="SUPFAM" id="SSF55729">
    <property type="entry name" value="Acyl-CoA N-acyltransferases (Nat)"/>
    <property type="match status" value="1"/>
</dbReference>
<evidence type="ECO:0000259" key="3">
    <source>
        <dbReference type="PROSITE" id="PS51186"/>
    </source>
</evidence>
<dbReference type="InterPro" id="IPR050832">
    <property type="entry name" value="Bact_Acetyltransf"/>
</dbReference>
<sequence>MKTIIKKCTVNDLETLQKLSTETYLDTFGQYNTAENSQAYVHDAYNLDILKREMTNKNSEFYFLFVDQKLSGYLKVNILDAQSEPLDDSFMEVQRIYIRVPFKRLGLGKVLMDFAIERAKAFKKPHIWLGVWEKNYPALKFYKSMGFERYSSHKFVMGTSTQTDYILKKELEK</sequence>
<proteinExistence type="predicted"/>
<keyword evidence="5" id="KW-1185">Reference proteome</keyword>
<dbReference type="InterPro" id="IPR016181">
    <property type="entry name" value="Acyl_CoA_acyltransferase"/>
</dbReference>
<dbReference type="KEGG" id="lzh:D1B17_04275"/>
<accession>A0A386PRT3</accession>
<organism evidence="4 5">
    <name type="scientific">Companilactobacillus zhachilii</name>
    <dbReference type="NCBI Taxonomy" id="2304606"/>
    <lineage>
        <taxon>Bacteria</taxon>
        <taxon>Bacillati</taxon>
        <taxon>Bacillota</taxon>
        <taxon>Bacilli</taxon>
        <taxon>Lactobacillales</taxon>
        <taxon>Lactobacillaceae</taxon>
        <taxon>Companilactobacillus</taxon>
    </lineage>
</organism>
<gene>
    <name evidence="4" type="ORF">D1B17_04275</name>
</gene>
<dbReference type="GO" id="GO:0016747">
    <property type="term" value="F:acyltransferase activity, transferring groups other than amino-acyl groups"/>
    <property type="evidence" value="ECO:0007669"/>
    <property type="project" value="InterPro"/>
</dbReference>
<dbReference type="RefSeq" id="WP_120142135.1">
    <property type="nucleotide sequence ID" value="NZ_CP031933.2"/>
</dbReference>
<dbReference type="CDD" id="cd04301">
    <property type="entry name" value="NAT_SF"/>
    <property type="match status" value="1"/>
</dbReference>
<evidence type="ECO:0000256" key="1">
    <source>
        <dbReference type="ARBA" id="ARBA00022679"/>
    </source>
</evidence>
<dbReference type="Proteomes" id="UP000267208">
    <property type="component" value="Chromosome"/>
</dbReference>
<feature type="domain" description="N-acetyltransferase" evidence="3">
    <location>
        <begin position="3"/>
        <end position="172"/>
    </location>
</feature>
<dbReference type="OrthoDB" id="7205533at2"/>
<dbReference type="InterPro" id="IPR000182">
    <property type="entry name" value="GNAT_dom"/>
</dbReference>
<dbReference type="PANTHER" id="PTHR43877">
    <property type="entry name" value="AMINOALKYLPHOSPHONATE N-ACETYLTRANSFERASE-RELATED-RELATED"/>
    <property type="match status" value="1"/>
</dbReference>
<evidence type="ECO:0000313" key="5">
    <source>
        <dbReference type="Proteomes" id="UP000267208"/>
    </source>
</evidence>
<reference evidence="5" key="1">
    <citation type="submission" date="2018-08" db="EMBL/GenBank/DDBJ databases">
        <title>Genome of Lactobacillus sp. HBUAS52074.</title>
        <authorList>
            <person name="Guo Z."/>
            <person name="Zhang Z.D."/>
        </authorList>
    </citation>
    <scope>NUCLEOTIDE SEQUENCE [LARGE SCALE GENOMIC DNA]</scope>
    <source>
        <strain evidence="5">HBUAS52074</strain>
    </source>
</reference>
<evidence type="ECO:0000256" key="2">
    <source>
        <dbReference type="ARBA" id="ARBA00023315"/>
    </source>
</evidence>
<protein>
    <submittedName>
        <fullName evidence="4">GNAT family N-acetyltransferase</fullName>
    </submittedName>
</protein>
<dbReference type="AlphaFoldDB" id="A0A386PRT3"/>
<dbReference type="PROSITE" id="PS51186">
    <property type="entry name" value="GNAT"/>
    <property type="match status" value="1"/>
</dbReference>
<keyword evidence="1 4" id="KW-0808">Transferase</keyword>